<dbReference type="Proteomes" id="UP000701801">
    <property type="component" value="Unassembled WGS sequence"/>
</dbReference>
<feature type="chain" id="PRO_5040367930" evidence="1">
    <location>
        <begin position="22"/>
        <end position="406"/>
    </location>
</feature>
<dbReference type="AlphaFoldDB" id="A0A9N9LED7"/>
<comment type="caution">
    <text evidence="2">The sequence shown here is derived from an EMBL/GenBank/DDBJ whole genome shotgun (WGS) entry which is preliminary data.</text>
</comment>
<accession>A0A9N9LED7</accession>
<keyword evidence="1" id="KW-0732">Signal</keyword>
<evidence type="ECO:0000313" key="3">
    <source>
        <dbReference type="Proteomes" id="UP000701801"/>
    </source>
</evidence>
<protein>
    <submittedName>
        <fullName evidence="2">Uncharacterized protein</fullName>
    </submittedName>
</protein>
<reference evidence="2" key="1">
    <citation type="submission" date="2021-07" db="EMBL/GenBank/DDBJ databases">
        <authorList>
            <person name="Durling M."/>
        </authorList>
    </citation>
    <scope>NUCLEOTIDE SEQUENCE</scope>
</reference>
<sequence>MISKKLLNYLLCLGLGTKGIAQILSQADANLRCPSGQIAHMLPDGSDWDPNGCKDVRDPIFIIPVTYNALATGSTTTNFQRGNTAFSFDAASLEGKCCAPGEAFSWDSVSNVGSCCNNGVSFTCSCGSAAAAAPGQQPLCPSTTSPTYTSGGKTFRVLGGTNTFGNSLPGQAGTDIKDFIDKCAQQPGCVSSTYSAGMCFPKSALTSPNQPNVQTDSVELVIPNIAPSESCPELGVKGNEKRIEGGKAYSFWCGEYQKGAQKCRGTFYGWKAGRRQCECNLVGSRGETTLLTGVDDAFVGAVPDGLTDEEAGVCPALGVDGKQTKTIGGKKYKFYCEEYARCSKSYTEAPSVEHCAEKCSKDATCKGVHYLYKGPRLGECGFKSCDTAPSTSHANLIGLGKLDKNM</sequence>
<keyword evidence="3" id="KW-1185">Reference proteome</keyword>
<evidence type="ECO:0000256" key="1">
    <source>
        <dbReference type="SAM" id="SignalP"/>
    </source>
</evidence>
<proteinExistence type="predicted"/>
<gene>
    <name evidence="2" type="ORF">HYALB_00002235</name>
</gene>
<dbReference type="EMBL" id="CAJVRM010000077">
    <property type="protein sequence ID" value="CAG8973669.1"/>
    <property type="molecule type" value="Genomic_DNA"/>
</dbReference>
<name>A0A9N9LED7_9HELO</name>
<feature type="signal peptide" evidence="1">
    <location>
        <begin position="1"/>
        <end position="21"/>
    </location>
</feature>
<dbReference type="OrthoDB" id="4319333at2759"/>
<organism evidence="2 3">
    <name type="scientific">Hymenoscyphus albidus</name>
    <dbReference type="NCBI Taxonomy" id="595503"/>
    <lineage>
        <taxon>Eukaryota</taxon>
        <taxon>Fungi</taxon>
        <taxon>Dikarya</taxon>
        <taxon>Ascomycota</taxon>
        <taxon>Pezizomycotina</taxon>
        <taxon>Leotiomycetes</taxon>
        <taxon>Helotiales</taxon>
        <taxon>Helotiaceae</taxon>
        <taxon>Hymenoscyphus</taxon>
    </lineage>
</organism>
<evidence type="ECO:0000313" key="2">
    <source>
        <dbReference type="EMBL" id="CAG8973669.1"/>
    </source>
</evidence>